<keyword evidence="6" id="KW-0812">Transmembrane</keyword>
<feature type="domain" description="Calponin-homology (CH)" evidence="14">
    <location>
        <begin position="19"/>
        <end position="120"/>
    </location>
</feature>
<reference evidence="15" key="4">
    <citation type="submission" date="2025-09" db="UniProtKB">
        <authorList>
            <consortium name="Ensembl"/>
        </authorList>
    </citation>
    <scope>IDENTIFICATION</scope>
    <source>
        <strain evidence="15">HNI</strain>
    </source>
</reference>
<dbReference type="CDD" id="cd21243">
    <property type="entry name" value="CH_SYNE1_rpt2"/>
    <property type="match status" value="1"/>
</dbReference>
<keyword evidence="10" id="KW-0472">Membrane</keyword>
<dbReference type="GO" id="GO:0030017">
    <property type="term" value="C:sarcomere"/>
    <property type="evidence" value="ECO:0007669"/>
    <property type="project" value="UniProtKB-SubCell"/>
</dbReference>
<keyword evidence="5" id="KW-0963">Cytoplasm</keyword>
<evidence type="ECO:0000313" key="15">
    <source>
        <dbReference type="Ensembl" id="ENSORLP00020024259.1"/>
    </source>
</evidence>
<keyword evidence="9" id="KW-0175">Coiled coil</keyword>
<dbReference type="FunFam" id="1.10.418.10:FF:000033">
    <property type="entry name" value="nesprin-1 isoform X1"/>
    <property type="match status" value="1"/>
</dbReference>
<feature type="domain" description="Calponin-homology (CH)" evidence="14">
    <location>
        <begin position="164"/>
        <end position="269"/>
    </location>
</feature>
<dbReference type="CDD" id="cd21241">
    <property type="entry name" value="CH_SYNE1_rpt1"/>
    <property type="match status" value="1"/>
</dbReference>
<evidence type="ECO:0000256" key="9">
    <source>
        <dbReference type="ARBA" id="ARBA00023054"/>
    </source>
</evidence>
<dbReference type="GO" id="GO:0003779">
    <property type="term" value="F:actin binding"/>
    <property type="evidence" value="ECO:0007669"/>
    <property type="project" value="UniProtKB-KW"/>
</dbReference>
<evidence type="ECO:0000256" key="5">
    <source>
        <dbReference type="ARBA" id="ARBA00022490"/>
    </source>
</evidence>
<reference evidence="15 16" key="2">
    <citation type="submission" date="2017-04" db="EMBL/GenBank/DDBJ databases">
        <title>CpG methylation of centromeres and impact of large insertions on vertebrate speciation.</title>
        <authorList>
            <person name="Ichikawa K."/>
            <person name="Yoshimura J."/>
            <person name="Morishita S."/>
        </authorList>
    </citation>
    <scope>NUCLEOTIDE SEQUENCE</scope>
    <source>
        <strain evidence="15 16">HNI</strain>
    </source>
</reference>
<evidence type="ECO:0000256" key="4">
    <source>
        <dbReference type="ARBA" id="ARBA00008619"/>
    </source>
</evidence>
<evidence type="ECO:0000256" key="10">
    <source>
        <dbReference type="ARBA" id="ARBA00023136"/>
    </source>
</evidence>
<comment type="subcellular location">
    <subcellularLocation>
        <location evidence="3">Cytoplasm</location>
        <location evidence="3">Cytoskeleton</location>
    </subcellularLocation>
    <subcellularLocation>
        <location evidence="2">Cytoplasm</location>
        <location evidence="2">Myofibril</location>
        <location evidence="2">Sarcomere</location>
    </subcellularLocation>
    <subcellularLocation>
        <location evidence="1">Nucleus membrane</location>
    </subcellularLocation>
</comment>
<dbReference type="InterPro" id="IPR047290">
    <property type="entry name" value="CH_SYNE1_rpt1"/>
</dbReference>
<dbReference type="SUPFAM" id="SSF47576">
    <property type="entry name" value="Calponin-homology domain, CH-domain"/>
    <property type="match status" value="1"/>
</dbReference>
<reference key="1">
    <citation type="journal article" date="2007" name="Nature">
        <title>The medaka draft genome and insights into vertebrate genome evolution.</title>
        <authorList>
            <person name="Kasahara M."/>
            <person name="Naruse K."/>
            <person name="Sasaki S."/>
            <person name="Nakatani Y."/>
            <person name="Qu W."/>
            <person name="Ahsan B."/>
            <person name="Yamada T."/>
            <person name="Nagayasu Y."/>
            <person name="Doi K."/>
            <person name="Kasai Y."/>
            <person name="Jindo T."/>
            <person name="Kobayashi D."/>
            <person name="Shimada A."/>
            <person name="Toyoda A."/>
            <person name="Kuroki Y."/>
            <person name="Fujiyama A."/>
            <person name="Sasaki T."/>
            <person name="Shimizu A."/>
            <person name="Asakawa S."/>
            <person name="Shimizu N."/>
            <person name="Hashimoto S."/>
            <person name="Yang J."/>
            <person name="Lee Y."/>
            <person name="Matsushima K."/>
            <person name="Sugano S."/>
            <person name="Sakaizumi M."/>
            <person name="Narita T."/>
            <person name="Ohishi K."/>
            <person name="Haga S."/>
            <person name="Ohta F."/>
            <person name="Nomoto H."/>
            <person name="Nogata K."/>
            <person name="Morishita T."/>
            <person name="Endo T."/>
            <person name="Shin-I T."/>
            <person name="Takeda H."/>
            <person name="Morishita S."/>
            <person name="Kohara Y."/>
        </authorList>
    </citation>
    <scope>NUCLEOTIDE SEQUENCE [LARGE SCALE GENOMIC DNA]</scope>
    <source>
        <strain>Hd-rR</strain>
    </source>
</reference>
<comment type="similarity">
    <text evidence="4">Belongs to the nesprin family.</text>
</comment>
<dbReference type="Proteomes" id="UP000265180">
    <property type="component" value="Chromosome 22"/>
</dbReference>
<evidence type="ECO:0000256" key="12">
    <source>
        <dbReference type="ARBA" id="ARBA00023212"/>
    </source>
</evidence>
<protein>
    <recommendedName>
        <fullName evidence="14">Calponin-homology (CH) domain-containing protein</fullName>
    </recommendedName>
</protein>
<keyword evidence="13" id="KW-0539">Nucleus</keyword>
<evidence type="ECO:0000256" key="7">
    <source>
        <dbReference type="ARBA" id="ARBA00022737"/>
    </source>
</evidence>
<dbReference type="PANTHER" id="PTHR47535">
    <property type="entry name" value="MUSCLE-SPECIFIC PROTEIN 300 KDA, ISOFORM G"/>
    <property type="match status" value="1"/>
</dbReference>
<accession>A0A3P9LUU5</accession>
<dbReference type="SMART" id="SM00033">
    <property type="entry name" value="CH"/>
    <property type="match status" value="2"/>
</dbReference>
<evidence type="ECO:0000256" key="13">
    <source>
        <dbReference type="ARBA" id="ARBA00023242"/>
    </source>
</evidence>
<dbReference type="AlphaFoldDB" id="A0A3P9LUU5"/>
<dbReference type="GO" id="GO:0005856">
    <property type="term" value="C:cytoskeleton"/>
    <property type="evidence" value="ECO:0007669"/>
    <property type="project" value="UniProtKB-SubCell"/>
</dbReference>
<evidence type="ECO:0000256" key="1">
    <source>
        <dbReference type="ARBA" id="ARBA00004126"/>
    </source>
</evidence>
<dbReference type="GO" id="GO:0031965">
    <property type="term" value="C:nuclear membrane"/>
    <property type="evidence" value="ECO:0007669"/>
    <property type="project" value="UniProtKB-SubCell"/>
</dbReference>
<dbReference type="FunFam" id="1.10.418.10:FF:000037">
    <property type="entry name" value="nesprin-1 isoform X1"/>
    <property type="match status" value="1"/>
</dbReference>
<keyword evidence="11" id="KW-0009">Actin-binding</keyword>
<keyword evidence="12" id="KW-0206">Cytoskeleton</keyword>
<dbReference type="InterPro" id="IPR036872">
    <property type="entry name" value="CH_dom_sf"/>
</dbReference>
<dbReference type="PROSITE" id="PS00020">
    <property type="entry name" value="ACTININ_2"/>
    <property type="match status" value="1"/>
</dbReference>
<evidence type="ECO:0000259" key="14">
    <source>
        <dbReference type="PROSITE" id="PS50021"/>
    </source>
</evidence>
<reference evidence="15" key="3">
    <citation type="submission" date="2025-08" db="UniProtKB">
        <authorList>
            <consortium name="Ensembl"/>
        </authorList>
    </citation>
    <scope>IDENTIFICATION</scope>
    <source>
        <strain evidence="15">HNI</strain>
    </source>
</reference>
<dbReference type="PROSITE" id="PS00019">
    <property type="entry name" value="ACTININ_1"/>
    <property type="match status" value="1"/>
</dbReference>
<proteinExistence type="inferred from homology"/>
<evidence type="ECO:0000256" key="11">
    <source>
        <dbReference type="ARBA" id="ARBA00023203"/>
    </source>
</evidence>
<evidence type="ECO:0000256" key="2">
    <source>
        <dbReference type="ARBA" id="ARBA00004204"/>
    </source>
</evidence>
<evidence type="ECO:0000313" key="16">
    <source>
        <dbReference type="Proteomes" id="UP000265180"/>
    </source>
</evidence>
<evidence type="ECO:0000256" key="6">
    <source>
        <dbReference type="ARBA" id="ARBA00022692"/>
    </source>
</evidence>
<dbReference type="Pfam" id="PF00307">
    <property type="entry name" value="CH"/>
    <property type="match status" value="2"/>
</dbReference>
<evidence type="ECO:0000256" key="8">
    <source>
        <dbReference type="ARBA" id="ARBA00022989"/>
    </source>
</evidence>
<sequence length="518" mass="58847">VSTAAGSSAAPLHPYEQEAVQKRTFTKWINSHLEKMNDLFEDIKDGVKLLALLEVLSGQRLPCEQGRHLKRIHWVSNISTALKFLEGRKIKLVNIHATDVADGRPSIVLGLIWTIILYFQIEELTSNLPALQAFSNSSSSVDSLTSSETGSPPVKRKVLHKFQGNAKKVLLRWVQCTAAKHHGIDVKDFGSSWRDGVAFQSMVHAIRPDLVDMEEVRRRSNRENLEEAFSLAENELGIPRLLDAEDVDVDKPDEKSIMTYVAQFLKHYPNPGPAAGQQEVLLWPADCNLTREERKMLRELKVFLDQLEKDVLRAQGSDGNLSDKYQVFKHFHVQFEMKKKQAEPLLQPVHPDGKLSVDQALVKQAWDHVSARLLDWHIHLDKSLPGPLGSIGAWLHRAEMALREDFPLHHAPEETANVLHRKLQQHQVRISLCCRGSTRGEACRSLSSPDSELHQNRHVGLQDVLKNLEVHRRTFQQIHKDRSVHGVPVPPEQLQDMAERYGLRWFSITSQQKSYCGV</sequence>
<dbReference type="InterPro" id="IPR001589">
    <property type="entry name" value="Actinin_actin-bd_CS"/>
</dbReference>
<keyword evidence="8" id="KW-1133">Transmembrane helix</keyword>
<evidence type="ECO:0000256" key="3">
    <source>
        <dbReference type="ARBA" id="ARBA00004245"/>
    </source>
</evidence>
<name>A0A3P9LUU5_ORYLA</name>
<dbReference type="InterPro" id="IPR052403">
    <property type="entry name" value="LINC-complex_assoc"/>
</dbReference>
<dbReference type="Ensembl" id="ENSORLT00020007425.1">
    <property type="protein sequence ID" value="ENSORLP00020024259.1"/>
    <property type="gene ID" value="ENSORLG00020005570.1"/>
</dbReference>
<dbReference type="InterPro" id="IPR047291">
    <property type="entry name" value="CH_SYNE1_rpt2"/>
</dbReference>
<organism evidence="15 16">
    <name type="scientific">Oryzias latipes</name>
    <name type="common">Japanese rice fish</name>
    <name type="synonym">Japanese killifish</name>
    <dbReference type="NCBI Taxonomy" id="8090"/>
    <lineage>
        <taxon>Eukaryota</taxon>
        <taxon>Metazoa</taxon>
        <taxon>Chordata</taxon>
        <taxon>Craniata</taxon>
        <taxon>Vertebrata</taxon>
        <taxon>Euteleostomi</taxon>
        <taxon>Actinopterygii</taxon>
        <taxon>Neopterygii</taxon>
        <taxon>Teleostei</taxon>
        <taxon>Neoteleostei</taxon>
        <taxon>Acanthomorphata</taxon>
        <taxon>Ovalentaria</taxon>
        <taxon>Atherinomorphae</taxon>
        <taxon>Beloniformes</taxon>
        <taxon>Adrianichthyidae</taxon>
        <taxon>Oryziinae</taxon>
        <taxon>Oryzias</taxon>
    </lineage>
</organism>
<keyword evidence="7" id="KW-0677">Repeat</keyword>
<dbReference type="PANTHER" id="PTHR47535:SF9">
    <property type="entry name" value="CALPONIN-HOMOLOGY (CH) DOMAIN-CONTAINING PROTEIN"/>
    <property type="match status" value="1"/>
</dbReference>
<dbReference type="InterPro" id="IPR001715">
    <property type="entry name" value="CH_dom"/>
</dbReference>
<dbReference type="PROSITE" id="PS50021">
    <property type="entry name" value="CH"/>
    <property type="match status" value="2"/>
</dbReference>
<dbReference type="Gene3D" id="1.10.418.10">
    <property type="entry name" value="Calponin-like domain"/>
    <property type="match status" value="2"/>
</dbReference>